<name>A0AB39NCL6_9ACTN</name>
<dbReference type="RefSeq" id="WP_369275913.1">
    <property type="nucleotide sequence ID" value="NZ_CP163432.1"/>
</dbReference>
<accession>A0AB39NCL6</accession>
<reference evidence="1" key="1">
    <citation type="submission" date="2024-07" db="EMBL/GenBank/DDBJ databases">
        <authorList>
            <person name="Yu S.T."/>
        </authorList>
    </citation>
    <scope>NUCLEOTIDE SEQUENCE</scope>
    <source>
        <strain evidence="1">R11</strain>
    </source>
</reference>
<sequence length="98" mass="10704">MYEVRFPDYLTGYELETEAKGCLVGVQVVSPLAVYDLTIYDPVRLGQDVAAEVESDGYFTETNLVVVPRVTREDITRAVAAMAQCDFAGLKPEPAQGA</sequence>
<dbReference type="EMBL" id="CP163432">
    <property type="protein sequence ID" value="XDQ15989.1"/>
    <property type="molecule type" value="Genomic_DNA"/>
</dbReference>
<protein>
    <submittedName>
        <fullName evidence="1">Uncharacterized protein</fullName>
    </submittedName>
</protein>
<gene>
    <name evidence="1" type="ORF">AB5J55_43680</name>
</gene>
<organism evidence="1">
    <name type="scientific">Streptomyces sp. R11</name>
    <dbReference type="NCBI Taxonomy" id="3238625"/>
    <lineage>
        <taxon>Bacteria</taxon>
        <taxon>Bacillati</taxon>
        <taxon>Actinomycetota</taxon>
        <taxon>Actinomycetes</taxon>
        <taxon>Kitasatosporales</taxon>
        <taxon>Streptomycetaceae</taxon>
        <taxon>Streptomyces</taxon>
    </lineage>
</organism>
<dbReference type="AlphaFoldDB" id="A0AB39NCL6"/>
<proteinExistence type="predicted"/>
<evidence type="ECO:0000313" key="1">
    <source>
        <dbReference type="EMBL" id="XDQ15989.1"/>
    </source>
</evidence>